<protein>
    <submittedName>
        <fullName evidence="2">Uncharacterized protein</fullName>
    </submittedName>
</protein>
<proteinExistence type="predicted"/>
<accession>A0A9D2NHI2</accession>
<comment type="caution">
    <text evidence="2">The sequence shown here is derived from an EMBL/GenBank/DDBJ whole genome shotgun (WGS) entry which is preliminary data.</text>
</comment>
<organism evidence="2 3">
    <name type="scientific">Candidatus Eisenbergiella merdavium</name>
    <dbReference type="NCBI Taxonomy" id="2838551"/>
    <lineage>
        <taxon>Bacteria</taxon>
        <taxon>Bacillati</taxon>
        <taxon>Bacillota</taxon>
        <taxon>Clostridia</taxon>
        <taxon>Lachnospirales</taxon>
        <taxon>Lachnospiraceae</taxon>
        <taxon>Eisenbergiella</taxon>
    </lineage>
</organism>
<keyword evidence="1" id="KW-0472">Membrane</keyword>
<evidence type="ECO:0000313" key="2">
    <source>
        <dbReference type="EMBL" id="HJC25597.1"/>
    </source>
</evidence>
<dbReference type="InterPro" id="IPR045691">
    <property type="entry name" value="DUF6056"/>
</dbReference>
<keyword evidence="1" id="KW-0812">Transmembrane</keyword>
<reference evidence="2" key="2">
    <citation type="submission" date="2021-04" db="EMBL/GenBank/DDBJ databases">
        <authorList>
            <person name="Gilroy R."/>
        </authorList>
    </citation>
    <scope>NUCLEOTIDE SEQUENCE</scope>
    <source>
        <strain evidence="2">USAMLcec2-132</strain>
    </source>
</reference>
<feature type="transmembrane region" description="Helical" evidence="1">
    <location>
        <begin position="408"/>
        <end position="430"/>
    </location>
</feature>
<feature type="transmembrane region" description="Helical" evidence="1">
    <location>
        <begin position="282"/>
        <end position="300"/>
    </location>
</feature>
<feature type="transmembrane region" description="Helical" evidence="1">
    <location>
        <begin position="329"/>
        <end position="349"/>
    </location>
</feature>
<feature type="transmembrane region" description="Helical" evidence="1">
    <location>
        <begin position="131"/>
        <end position="149"/>
    </location>
</feature>
<dbReference type="AlphaFoldDB" id="A0A9D2NHI2"/>
<keyword evidence="1" id="KW-1133">Transmembrane helix</keyword>
<sequence length="463" mass="53154">MIIKKVELEMGNLKKEETRKFIICAAFLLFGIYLLLQHSYVDMYFDDYGYASLTYGWTGNTEGTSFGISTLFHYLIWHYMNHGGRILAFFFEISIFRIGGLALMQIIQAVVILAMAYLCFQILKRNDFSDFLLVLLIFTIYGTVGIRVARDGIYWYSASIYYLWAFLPFLLAIYLEKRDEKQKILIGMCCFAASFSQEQMAIFCVSFFIGKALFDKKVNGTFNWYHKISVSLSIIGAAIEILAPGNFVRAATAQTEQTNSFLVQFWGNISDLADKICGHDNIIFMSVLTLAVFCVLSEIIRQKWLITGACLAGILFLRFSLLNESIKNVYDIIFIPWFIISICLIFFFLCVRKKYSLVCLMISAFASQIPMLIVNYRPERTQLMFELAIRFICVYIVMHTFVQKSICSYISCATLLCISVVNLAVIFSGYKENDEINQVNRGELYKNSEAILQGGEYTEYHII</sequence>
<feature type="transmembrane region" description="Helical" evidence="1">
    <location>
        <begin position="21"/>
        <end position="40"/>
    </location>
</feature>
<feature type="transmembrane region" description="Helical" evidence="1">
    <location>
        <begin position="86"/>
        <end position="119"/>
    </location>
</feature>
<feature type="transmembrane region" description="Helical" evidence="1">
    <location>
        <begin position="306"/>
        <end position="322"/>
    </location>
</feature>
<evidence type="ECO:0000313" key="3">
    <source>
        <dbReference type="Proteomes" id="UP000823891"/>
    </source>
</evidence>
<dbReference type="Pfam" id="PF19528">
    <property type="entry name" value="DUF6056"/>
    <property type="match status" value="1"/>
</dbReference>
<feature type="transmembrane region" description="Helical" evidence="1">
    <location>
        <begin position="155"/>
        <end position="175"/>
    </location>
</feature>
<dbReference type="Proteomes" id="UP000823891">
    <property type="component" value="Unassembled WGS sequence"/>
</dbReference>
<gene>
    <name evidence="2" type="ORF">H9761_18200</name>
</gene>
<dbReference type="EMBL" id="DWWS01000069">
    <property type="protein sequence ID" value="HJC25597.1"/>
    <property type="molecule type" value="Genomic_DNA"/>
</dbReference>
<evidence type="ECO:0000256" key="1">
    <source>
        <dbReference type="SAM" id="Phobius"/>
    </source>
</evidence>
<name>A0A9D2NHI2_9FIRM</name>
<feature type="transmembrane region" description="Helical" evidence="1">
    <location>
        <begin position="184"/>
        <end position="209"/>
    </location>
</feature>
<feature type="transmembrane region" description="Helical" evidence="1">
    <location>
        <begin position="383"/>
        <end position="402"/>
    </location>
</feature>
<reference evidence="2" key="1">
    <citation type="journal article" date="2021" name="PeerJ">
        <title>Extensive microbial diversity within the chicken gut microbiome revealed by metagenomics and culture.</title>
        <authorList>
            <person name="Gilroy R."/>
            <person name="Ravi A."/>
            <person name="Getino M."/>
            <person name="Pursley I."/>
            <person name="Horton D.L."/>
            <person name="Alikhan N.F."/>
            <person name="Baker D."/>
            <person name="Gharbi K."/>
            <person name="Hall N."/>
            <person name="Watson M."/>
            <person name="Adriaenssens E.M."/>
            <person name="Foster-Nyarko E."/>
            <person name="Jarju S."/>
            <person name="Secka A."/>
            <person name="Antonio M."/>
            <person name="Oren A."/>
            <person name="Chaudhuri R.R."/>
            <person name="La Ragione R."/>
            <person name="Hildebrand F."/>
            <person name="Pallen M.J."/>
        </authorList>
    </citation>
    <scope>NUCLEOTIDE SEQUENCE</scope>
    <source>
        <strain evidence="2">USAMLcec2-132</strain>
    </source>
</reference>